<dbReference type="Proteomes" id="UP000094569">
    <property type="component" value="Unassembled WGS sequence"/>
</dbReference>
<name>A0A1E3BCB1_ASPCR</name>
<dbReference type="EMBL" id="JXNT01000006">
    <property type="protein sequence ID" value="ODM18574.1"/>
    <property type="molecule type" value="Genomic_DNA"/>
</dbReference>
<organism evidence="4 5">
    <name type="scientific">Aspergillus cristatus</name>
    <name type="common">Chinese Fuzhuan brick tea-fermentation fungus</name>
    <name type="synonym">Eurotium cristatum</name>
    <dbReference type="NCBI Taxonomy" id="573508"/>
    <lineage>
        <taxon>Eukaryota</taxon>
        <taxon>Fungi</taxon>
        <taxon>Dikarya</taxon>
        <taxon>Ascomycota</taxon>
        <taxon>Pezizomycotina</taxon>
        <taxon>Eurotiomycetes</taxon>
        <taxon>Eurotiomycetidae</taxon>
        <taxon>Eurotiales</taxon>
        <taxon>Aspergillaceae</taxon>
        <taxon>Aspergillus</taxon>
        <taxon>Aspergillus subgen. Aspergillus</taxon>
    </lineage>
</organism>
<comment type="caution">
    <text evidence="4">The sequence shown here is derived from an EMBL/GenBank/DDBJ whole genome shotgun (WGS) entry which is preliminary data.</text>
</comment>
<evidence type="ECO:0000259" key="3">
    <source>
        <dbReference type="Pfam" id="PF23584"/>
    </source>
</evidence>
<gene>
    <name evidence="4" type="ORF">SI65_06446</name>
</gene>
<evidence type="ECO:0000313" key="5">
    <source>
        <dbReference type="Proteomes" id="UP000094569"/>
    </source>
</evidence>
<feature type="domain" description="DUF7136" evidence="3">
    <location>
        <begin position="25"/>
        <end position="229"/>
    </location>
</feature>
<keyword evidence="2" id="KW-0732">Signal</keyword>
<proteinExistence type="predicted"/>
<dbReference type="InterPro" id="IPR055560">
    <property type="entry name" value="DUF7136"/>
</dbReference>
<sequence length="268" mass="28104">MLEATSLLGCCAAGLLACSGTVQATSGTLEVDLVFPQNDTYAPEPIIPVAFAFQHSELAGYLQPSIAFSISPYGNNSESIAGGYYDQTWTNFTSSDPYMQYGEGLEVLNTEGTWMLEWTLSITNYSSSGNLEFSRDSKRRRTVFTKNGAKKPDLTAATGEDTCSNAQGYVFKITETQDSGDHLDNGKPCAVLAETTPTPSPCGVKIEASAASSVSASLTDKACAVETASWCPEPDDEGAAQSLVIPSLAVGGIAFLAAALSGLGFLVI</sequence>
<dbReference type="VEuPathDB" id="FungiDB:SI65_06446"/>
<dbReference type="OrthoDB" id="4490227at2759"/>
<keyword evidence="1" id="KW-1133">Transmembrane helix</keyword>
<keyword evidence="5" id="KW-1185">Reference proteome</keyword>
<feature type="transmembrane region" description="Helical" evidence="1">
    <location>
        <begin position="243"/>
        <end position="267"/>
    </location>
</feature>
<keyword evidence="1" id="KW-0472">Membrane</keyword>
<protein>
    <recommendedName>
        <fullName evidence="3">DUF7136 domain-containing protein</fullName>
    </recommendedName>
</protein>
<accession>A0A1E3BCB1</accession>
<evidence type="ECO:0000256" key="2">
    <source>
        <dbReference type="SAM" id="SignalP"/>
    </source>
</evidence>
<evidence type="ECO:0000313" key="4">
    <source>
        <dbReference type="EMBL" id="ODM18574.1"/>
    </source>
</evidence>
<dbReference type="AlphaFoldDB" id="A0A1E3BCB1"/>
<dbReference type="Pfam" id="PF23584">
    <property type="entry name" value="DUF7136"/>
    <property type="match status" value="1"/>
</dbReference>
<feature type="chain" id="PRO_5009123577" description="DUF7136 domain-containing protein" evidence="2">
    <location>
        <begin position="25"/>
        <end position="268"/>
    </location>
</feature>
<reference evidence="4 5" key="1">
    <citation type="journal article" date="2016" name="BMC Genomics">
        <title>Comparative genomic and transcriptomic analyses of the Fuzhuan brick tea-fermentation fungus Aspergillus cristatus.</title>
        <authorList>
            <person name="Ge Y."/>
            <person name="Wang Y."/>
            <person name="Liu Y."/>
            <person name="Tan Y."/>
            <person name="Ren X."/>
            <person name="Zhang X."/>
            <person name="Hyde K.D."/>
            <person name="Liu Y."/>
            <person name="Liu Z."/>
        </authorList>
    </citation>
    <scope>NUCLEOTIDE SEQUENCE [LARGE SCALE GENOMIC DNA]</scope>
    <source>
        <strain evidence="4 5">GZAAS20.1005</strain>
    </source>
</reference>
<feature type="signal peptide" evidence="2">
    <location>
        <begin position="1"/>
        <end position="24"/>
    </location>
</feature>
<keyword evidence="1" id="KW-0812">Transmembrane</keyword>
<evidence type="ECO:0000256" key="1">
    <source>
        <dbReference type="SAM" id="Phobius"/>
    </source>
</evidence>